<accession>A0ABP6URQ8</accession>
<gene>
    <name evidence="3" type="ORF">GCM10022393_34870</name>
</gene>
<keyword evidence="4" id="KW-1185">Reference proteome</keyword>
<name>A0ABP6URQ8_9FLAO</name>
<keyword evidence="2" id="KW-0472">Membrane</keyword>
<feature type="coiled-coil region" evidence="1">
    <location>
        <begin position="150"/>
        <end position="177"/>
    </location>
</feature>
<organism evidence="3 4">
    <name type="scientific">Aquimarina addita</name>
    <dbReference type="NCBI Taxonomy" id="870485"/>
    <lineage>
        <taxon>Bacteria</taxon>
        <taxon>Pseudomonadati</taxon>
        <taxon>Bacteroidota</taxon>
        <taxon>Flavobacteriia</taxon>
        <taxon>Flavobacteriales</taxon>
        <taxon>Flavobacteriaceae</taxon>
        <taxon>Aquimarina</taxon>
    </lineage>
</organism>
<dbReference type="Proteomes" id="UP001500459">
    <property type="component" value="Unassembled WGS sequence"/>
</dbReference>
<keyword evidence="1" id="KW-0175">Coiled coil</keyword>
<evidence type="ECO:0000313" key="3">
    <source>
        <dbReference type="EMBL" id="GAA3517754.1"/>
    </source>
</evidence>
<feature type="transmembrane region" description="Helical" evidence="2">
    <location>
        <begin position="48"/>
        <end position="69"/>
    </location>
</feature>
<keyword evidence="2" id="KW-1133">Transmembrane helix</keyword>
<protein>
    <recommendedName>
        <fullName evidence="5">Anti-sigma factor</fullName>
    </recommendedName>
</protein>
<dbReference type="EMBL" id="BAABCW010000018">
    <property type="protein sequence ID" value="GAA3517754.1"/>
    <property type="molecule type" value="Genomic_DNA"/>
</dbReference>
<sequence>MDNFEKHITKNKHRFDTHKADRDKLWNGIESALDNDNKKTITFWRSPFLKVAASIVILIGSFFIISLLITSDLDDAQNNNIVNQELKDIDTYYNGLVAFQIQLVKNNTKLSTEDKTEFLSFMDELDEEYFLLRQEMKANLNNEYILEAIVNNYKKRIELIENLLKQINDSKKSENNEGYIL</sequence>
<dbReference type="RefSeq" id="WP_344929641.1">
    <property type="nucleotide sequence ID" value="NZ_BAABCW010000018.1"/>
</dbReference>
<evidence type="ECO:0000256" key="2">
    <source>
        <dbReference type="SAM" id="Phobius"/>
    </source>
</evidence>
<comment type="caution">
    <text evidence="3">The sequence shown here is derived from an EMBL/GenBank/DDBJ whole genome shotgun (WGS) entry which is preliminary data.</text>
</comment>
<proteinExistence type="predicted"/>
<evidence type="ECO:0000313" key="4">
    <source>
        <dbReference type="Proteomes" id="UP001500459"/>
    </source>
</evidence>
<evidence type="ECO:0008006" key="5">
    <source>
        <dbReference type="Google" id="ProtNLM"/>
    </source>
</evidence>
<reference evidence="4" key="1">
    <citation type="journal article" date="2019" name="Int. J. Syst. Evol. Microbiol.">
        <title>The Global Catalogue of Microorganisms (GCM) 10K type strain sequencing project: providing services to taxonomists for standard genome sequencing and annotation.</title>
        <authorList>
            <consortium name="The Broad Institute Genomics Platform"/>
            <consortium name="The Broad Institute Genome Sequencing Center for Infectious Disease"/>
            <person name="Wu L."/>
            <person name="Ma J."/>
        </authorList>
    </citation>
    <scope>NUCLEOTIDE SEQUENCE [LARGE SCALE GENOMIC DNA]</scope>
    <source>
        <strain evidence="4">JCM 17106</strain>
    </source>
</reference>
<evidence type="ECO:0000256" key="1">
    <source>
        <dbReference type="SAM" id="Coils"/>
    </source>
</evidence>
<keyword evidence="2" id="KW-0812">Transmembrane</keyword>